<name>A0A1G7B325_9BACT</name>
<reference evidence="3" key="1">
    <citation type="submission" date="2016-10" db="EMBL/GenBank/DDBJ databases">
        <authorList>
            <person name="Varghese N."/>
            <person name="Submissions S."/>
        </authorList>
    </citation>
    <scope>NUCLEOTIDE SEQUENCE [LARGE SCALE GENOMIC DNA]</scope>
    <source>
        <strain evidence="3">DSM 8987</strain>
    </source>
</reference>
<proteinExistence type="predicted"/>
<evidence type="ECO:0000313" key="3">
    <source>
        <dbReference type="Proteomes" id="UP000243205"/>
    </source>
</evidence>
<dbReference type="RefSeq" id="WP_092077578.1">
    <property type="nucleotide sequence ID" value="NZ_FNAQ01000005.1"/>
</dbReference>
<protein>
    <submittedName>
        <fullName evidence="2">Uncharacterized protein</fullName>
    </submittedName>
</protein>
<evidence type="ECO:0000313" key="2">
    <source>
        <dbReference type="EMBL" id="SDE21508.1"/>
    </source>
</evidence>
<sequence>MINLGEAQEQKEHGGAGQIPPKSLVKVRLEIRKPKKADPQDAAVTICSSGLKGLDCEFTVVSGRFEGSRIWENIFLPPAMQSIQLTKGQEGVCNGGFARCRAIIEAARGIDPDDPAGNRNINSWFDLHGLEFPAKVGVDKPKAGDQYVNNNIAKVLTVKDEEFKTVMGGGEVITDEPLPEIPAGAPAGAGSVASGPPAGWGQQAPPPGDSDAPPAKQKQNVPAWAQ</sequence>
<keyword evidence="3" id="KW-1185">Reference proteome</keyword>
<feature type="region of interest" description="Disordered" evidence="1">
    <location>
        <begin position="1"/>
        <end position="20"/>
    </location>
</feature>
<accession>A0A1G7B325</accession>
<evidence type="ECO:0000256" key="1">
    <source>
        <dbReference type="SAM" id="MobiDB-lite"/>
    </source>
</evidence>
<organism evidence="2 3">
    <name type="scientific">Desulfuromonas thiophila</name>
    <dbReference type="NCBI Taxonomy" id="57664"/>
    <lineage>
        <taxon>Bacteria</taxon>
        <taxon>Pseudomonadati</taxon>
        <taxon>Thermodesulfobacteriota</taxon>
        <taxon>Desulfuromonadia</taxon>
        <taxon>Desulfuromonadales</taxon>
        <taxon>Desulfuromonadaceae</taxon>
        <taxon>Desulfuromonas</taxon>
    </lineage>
</organism>
<feature type="compositionally biased region" description="Low complexity" evidence="1">
    <location>
        <begin position="181"/>
        <end position="215"/>
    </location>
</feature>
<feature type="region of interest" description="Disordered" evidence="1">
    <location>
        <begin position="173"/>
        <end position="226"/>
    </location>
</feature>
<gene>
    <name evidence="2" type="ORF">SAMN05661003_10544</name>
</gene>
<dbReference type="EMBL" id="FNAQ01000005">
    <property type="protein sequence ID" value="SDE21508.1"/>
    <property type="molecule type" value="Genomic_DNA"/>
</dbReference>
<dbReference type="STRING" id="57664.SAMN05661003_10544"/>
<dbReference type="Proteomes" id="UP000243205">
    <property type="component" value="Unassembled WGS sequence"/>
</dbReference>
<dbReference type="OrthoDB" id="6193799at2"/>
<dbReference type="AlphaFoldDB" id="A0A1G7B325"/>